<dbReference type="Proteomes" id="UP000005435">
    <property type="component" value="Chromosome"/>
</dbReference>
<keyword evidence="5" id="KW-0732">Signal</keyword>
<dbReference type="OrthoDB" id="2087358at2"/>
<dbReference type="InterPro" id="IPR008965">
    <property type="entry name" value="CBM2/CBM3_carb-bd_dom_sf"/>
</dbReference>
<evidence type="ECO:0000313" key="7">
    <source>
        <dbReference type="EMBL" id="AEV68408.1"/>
    </source>
</evidence>
<dbReference type="STRING" id="720554.Clocl_1799"/>
<feature type="domain" description="Cohesin" evidence="6">
    <location>
        <begin position="1158"/>
        <end position="1290"/>
    </location>
</feature>
<reference evidence="8" key="1">
    <citation type="submission" date="2011-12" db="EMBL/GenBank/DDBJ databases">
        <title>Complete sequence of Clostridium clariflavum DSM 19732.</title>
        <authorList>
            <consortium name="US DOE Joint Genome Institute"/>
            <person name="Lucas S."/>
            <person name="Han J."/>
            <person name="Lapidus A."/>
            <person name="Cheng J.-F."/>
            <person name="Goodwin L."/>
            <person name="Pitluck S."/>
            <person name="Peters L."/>
            <person name="Teshima H."/>
            <person name="Detter J.C."/>
            <person name="Han C."/>
            <person name="Tapia R."/>
            <person name="Land M."/>
            <person name="Hauser L."/>
            <person name="Kyrpides N."/>
            <person name="Ivanova N."/>
            <person name="Pagani I."/>
            <person name="Kitzmiller T."/>
            <person name="Lynd L."/>
            <person name="Izquierdo J."/>
            <person name="Woyke T."/>
        </authorList>
    </citation>
    <scope>NUCLEOTIDE SEQUENCE [LARGE SCALE GENOMIC DNA]</scope>
    <source>
        <strain evidence="8">DSM 19732 / NBRC 101661 / EBR45</strain>
    </source>
</reference>
<feature type="domain" description="Cohesin" evidence="6">
    <location>
        <begin position="923"/>
        <end position="1055"/>
    </location>
</feature>
<evidence type="ECO:0000256" key="2">
    <source>
        <dbReference type="ARBA" id="ARBA00022525"/>
    </source>
</evidence>
<accession>G8LU20</accession>
<dbReference type="eggNOG" id="ENOG502ZBGB">
    <property type="taxonomic scope" value="Bacteria"/>
</dbReference>
<feature type="domain" description="Cohesin" evidence="6">
    <location>
        <begin position="36"/>
        <end position="165"/>
    </location>
</feature>
<feature type="domain" description="Cohesin" evidence="6">
    <location>
        <begin position="208"/>
        <end position="336"/>
    </location>
</feature>
<name>G8LU20_ACECE</name>
<evidence type="ECO:0000259" key="6">
    <source>
        <dbReference type="Pfam" id="PF00963"/>
    </source>
</evidence>
<dbReference type="EMBL" id="CP003065">
    <property type="protein sequence ID" value="AEV68408.1"/>
    <property type="molecule type" value="Genomic_DNA"/>
</dbReference>
<keyword evidence="3" id="KW-0677">Repeat</keyword>
<dbReference type="CDD" id="cd08547">
    <property type="entry name" value="Type_II_cohesin"/>
    <property type="match status" value="7"/>
</dbReference>
<comment type="subcellular location">
    <subcellularLocation>
        <location evidence="1">Secreted</location>
    </subcellularLocation>
</comment>
<dbReference type="GO" id="GO:0000272">
    <property type="term" value="P:polysaccharide catabolic process"/>
    <property type="evidence" value="ECO:0007669"/>
    <property type="project" value="InterPro"/>
</dbReference>
<feature type="signal peptide" evidence="5">
    <location>
        <begin position="1"/>
        <end position="28"/>
    </location>
</feature>
<dbReference type="GO" id="GO:0030246">
    <property type="term" value="F:carbohydrate binding"/>
    <property type="evidence" value="ECO:0007669"/>
    <property type="project" value="InterPro"/>
</dbReference>
<proteinExistence type="predicted"/>
<feature type="region of interest" description="Disordered" evidence="4">
    <location>
        <begin position="1101"/>
        <end position="1147"/>
    </location>
</feature>
<evidence type="ECO:0000256" key="4">
    <source>
        <dbReference type="SAM" id="MobiDB-lite"/>
    </source>
</evidence>
<gene>
    <name evidence="7" type="ordered locus">Clocl_1799</name>
</gene>
<evidence type="ECO:0000256" key="5">
    <source>
        <dbReference type="SAM" id="SignalP"/>
    </source>
</evidence>
<keyword evidence="8" id="KW-1185">Reference proteome</keyword>
<reference evidence="7 8" key="2">
    <citation type="journal article" date="2012" name="Stand. Genomic Sci.">
        <title>Complete Genome Sequence of Clostridium clariflavum DSM 19732.</title>
        <authorList>
            <person name="Izquierdo J.A."/>
            <person name="Goodwin L."/>
            <person name="Davenport K.W."/>
            <person name="Teshima H."/>
            <person name="Bruce D."/>
            <person name="Detter C."/>
            <person name="Tapia R."/>
            <person name="Han S."/>
            <person name="Land M."/>
            <person name="Hauser L."/>
            <person name="Jeffries C.D."/>
            <person name="Han J."/>
            <person name="Pitluck S."/>
            <person name="Nolan M."/>
            <person name="Chen A."/>
            <person name="Huntemann M."/>
            <person name="Mavromatis K."/>
            <person name="Mikhailova N."/>
            <person name="Liolios K."/>
            <person name="Woyke T."/>
            <person name="Lynd L.R."/>
        </authorList>
    </citation>
    <scope>NUCLEOTIDE SEQUENCE [LARGE SCALE GENOMIC DNA]</scope>
    <source>
        <strain evidence="8">DSM 19732 / NBRC 101661 / EBR45</strain>
    </source>
</reference>
<feature type="domain" description="Cohesin" evidence="6">
    <location>
        <begin position="719"/>
        <end position="851"/>
    </location>
</feature>
<sequence length="1317" mass="143188" precursor="true">MRIRKFLSVFFVIALLISSTLFPSIVFADTQNSSIELRLDKTNAEIGDIITATVYINNIRNFAGYQVNLKYDPEVLQPVTKAGKPYTNSTNPESGTLLNNSEFGAFAQALNNIEEGILNFGKVYTRLEDYRSSAEAESSGSVAVINFKVISDKPTSIVFEDTYRMPGAVTGTMIFDWNGNRISSGYSVVQAGLINSDNQNPVTESNISLTYDKTTAKVGETVKVYLSVNNIFGLSGYQVNLKYDPDVLQPVTSSGKPYSSSTNLSGGDLIKNSDYSPFYQASHNLEEGILNFAASYLNLPEYRASNNAETTGTLGVIEFRVLDAKATAVSFEDSKYMPNSYSGTLLFDWNAEKISGYKINQAGILNSEEQPILNGNVYMELDNTEVEVGDIINASIKVDNIADLAGYQINLSYDPTVLKPVTIDGKDYKNTTLPLKGDIIVNNDYSPYFIASHNLSAGTLNFTGSYLDLEAYRNSGNAETKGTLATISFKVLKAQSTSILFENSSSMPNGISGTMLFDWYGNRILSGYNVNQAPVINVADPTGSQKGKILLELDKTEASFGDIITATLRADGIDNLAGFQVNIKYDPKVLQPVNPATREPYNSNTNPEEGDIIVNSEFEPVSFALHDLKSGILNFSRSYTNLEAYRASESEKSGILAKISFKVTLSETLTYIRLENTGTMPNAIDGTMLFDWYGNRINSGYEVIQPEAINKDNSYKAISISIDKNNPSVGDIINASILILNIDKLAGYQFNIKYDPEVLQPVDSNGVPYTNETIPAAGGLINNEDFGIFAVASHNLEKGILNFSKLYTDLEGYKKSGKPETLGIVATISFKVLSKKITSIMFENTNTMPNAIDGTILFDWNGERIKSGYQVIGSPYINAGSTSDCVKTFSPSPTYTSTPKPENTPIITPVPTDGQVIEDSFITIDFDKTCAKVNDTITATIMVENIDNLAGYQVNLKYDPNMLQPVTSSNTPYTNSSIPSKGTLISNANFGPISAASHKLSEGILNFGRLYTNLADYRASQAPEKTGSLAVVTFKVLKAGDTSIAFENTASMPNAIDGTILFDWYGNKIKSGYKVLQPAEICIESIDPVASPTIICTSPTPTPVVTSTTQPTATPTNVCTSPTPTPVVTSTTQPTATPTPVVTPTATSTNPALSRYITIEFDKTSAKVGEIIKAIIKVNEIKNLSGYQINLKYDPDVLQPVKPSGASYTNGTIPSSGTLISNEEFYPLNAVSHDLSKGILNFGKFYILLDDYKNSGTIEDTGTIAVIEFKVLKEIETYVKFENSSSMPNGINGTMLFDTDGNRITSGYTVIQPEKIN</sequence>
<dbReference type="GO" id="GO:0005576">
    <property type="term" value="C:extracellular region"/>
    <property type="evidence" value="ECO:0007669"/>
    <property type="project" value="UniProtKB-SubCell"/>
</dbReference>
<dbReference type="HOGENOM" id="CLU_261137_0_0_9"/>
<dbReference type="Gene3D" id="2.60.40.680">
    <property type="match status" value="7"/>
</dbReference>
<feature type="domain" description="Cohesin" evidence="6">
    <location>
        <begin position="379"/>
        <end position="510"/>
    </location>
</feature>
<dbReference type="RefSeq" id="WP_014254994.1">
    <property type="nucleotide sequence ID" value="NC_016627.1"/>
</dbReference>
<keyword evidence="2" id="KW-0964">Secreted</keyword>
<feature type="chain" id="PRO_5003510879" evidence="5">
    <location>
        <begin position="29"/>
        <end position="1317"/>
    </location>
</feature>
<dbReference type="SUPFAM" id="SSF49384">
    <property type="entry name" value="Carbohydrate-binding domain"/>
    <property type="match status" value="7"/>
</dbReference>
<dbReference type="InterPro" id="IPR002102">
    <property type="entry name" value="Cohesin_dom"/>
</dbReference>
<evidence type="ECO:0000256" key="1">
    <source>
        <dbReference type="ARBA" id="ARBA00004613"/>
    </source>
</evidence>
<evidence type="ECO:0000256" key="3">
    <source>
        <dbReference type="ARBA" id="ARBA00022737"/>
    </source>
</evidence>
<protein>
    <submittedName>
        <fullName evidence="7">Cohesin domain protein</fullName>
    </submittedName>
</protein>
<feature type="domain" description="Cohesin" evidence="6">
    <location>
        <begin position="551"/>
        <end position="682"/>
    </location>
</feature>
<evidence type="ECO:0000313" key="8">
    <source>
        <dbReference type="Proteomes" id="UP000005435"/>
    </source>
</evidence>
<dbReference type="KEGG" id="ccl:Clocl_1799"/>
<organism evidence="7 8">
    <name type="scientific">Acetivibrio clariflavus (strain DSM 19732 / NBRC 101661 / EBR45)</name>
    <name type="common">Clostridium clariflavum</name>
    <dbReference type="NCBI Taxonomy" id="720554"/>
    <lineage>
        <taxon>Bacteria</taxon>
        <taxon>Bacillati</taxon>
        <taxon>Bacillota</taxon>
        <taxon>Clostridia</taxon>
        <taxon>Eubacteriales</taxon>
        <taxon>Oscillospiraceae</taxon>
        <taxon>Acetivibrio</taxon>
    </lineage>
</organism>
<dbReference type="Pfam" id="PF00963">
    <property type="entry name" value="Cohesin"/>
    <property type="match status" value="7"/>
</dbReference>